<evidence type="ECO:0000313" key="2">
    <source>
        <dbReference type="EMBL" id="PNH06470.1"/>
    </source>
</evidence>
<gene>
    <name evidence="2" type="ORF">TSOC_007129</name>
</gene>
<dbReference type="OrthoDB" id="10251073at2759"/>
<dbReference type="EMBL" id="PGGS01000235">
    <property type="protein sequence ID" value="PNH06470.1"/>
    <property type="molecule type" value="Genomic_DNA"/>
</dbReference>
<keyword evidence="3" id="KW-1185">Reference proteome</keyword>
<feature type="domain" description="DM2" evidence="1">
    <location>
        <begin position="7"/>
        <end position="88"/>
    </location>
</feature>
<dbReference type="Gene3D" id="1.10.245.10">
    <property type="entry name" value="SWIB/MDM2 domain"/>
    <property type="match status" value="1"/>
</dbReference>
<organism evidence="2 3">
    <name type="scientific">Tetrabaena socialis</name>
    <dbReference type="NCBI Taxonomy" id="47790"/>
    <lineage>
        <taxon>Eukaryota</taxon>
        <taxon>Viridiplantae</taxon>
        <taxon>Chlorophyta</taxon>
        <taxon>core chlorophytes</taxon>
        <taxon>Chlorophyceae</taxon>
        <taxon>CS clade</taxon>
        <taxon>Chlamydomonadales</taxon>
        <taxon>Tetrabaenaceae</taxon>
        <taxon>Tetrabaena</taxon>
    </lineage>
</organism>
<sequence length="100" mass="11679">MRRSIWEQDTQCAISDQLADFLHISRGTRISRVAVTRLINEYIKARNLRDPQDRYKILPDKGLADLFGATTGVTFFNYQKFLTAHFLSRPTIFQSRTVDR</sequence>
<dbReference type="CDD" id="cd10567">
    <property type="entry name" value="SWIB-MDM2_like"/>
    <property type="match status" value="1"/>
</dbReference>
<proteinExistence type="predicted"/>
<protein>
    <recommendedName>
        <fullName evidence="1">DM2 domain-containing protein</fullName>
    </recommendedName>
</protein>
<dbReference type="AlphaFoldDB" id="A0A2J8A1T4"/>
<dbReference type="InterPro" id="IPR019835">
    <property type="entry name" value="SWIB_domain"/>
</dbReference>
<dbReference type="PROSITE" id="PS51925">
    <property type="entry name" value="SWIB_MDM2"/>
    <property type="match status" value="1"/>
</dbReference>
<dbReference type="InterPro" id="IPR036885">
    <property type="entry name" value="SWIB_MDM2_dom_sf"/>
</dbReference>
<evidence type="ECO:0000313" key="3">
    <source>
        <dbReference type="Proteomes" id="UP000236333"/>
    </source>
</evidence>
<comment type="caution">
    <text evidence="2">The sequence shown here is derived from an EMBL/GenBank/DDBJ whole genome shotgun (WGS) entry which is preliminary data.</text>
</comment>
<dbReference type="SUPFAM" id="SSF47592">
    <property type="entry name" value="SWIB/MDM2 domain"/>
    <property type="match status" value="1"/>
</dbReference>
<reference evidence="2 3" key="1">
    <citation type="journal article" date="2017" name="Mol. Biol. Evol.">
        <title>The 4-celled Tetrabaena socialis nuclear genome reveals the essential components for genetic control of cell number at the origin of multicellularity in the volvocine lineage.</title>
        <authorList>
            <person name="Featherston J."/>
            <person name="Arakaki Y."/>
            <person name="Hanschen E.R."/>
            <person name="Ferris P.J."/>
            <person name="Michod R.E."/>
            <person name="Olson B.J.S.C."/>
            <person name="Nozaki H."/>
            <person name="Durand P.M."/>
        </authorList>
    </citation>
    <scope>NUCLEOTIDE SEQUENCE [LARGE SCALE GENOMIC DNA]</scope>
    <source>
        <strain evidence="2 3">NIES-571</strain>
    </source>
</reference>
<accession>A0A2J8A1T4</accession>
<dbReference type="Proteomes" id="UP000236333">
    <property type="component" value="Unassembled WGS sequence"/>
</dbReference>
<name>A0A2J8A1T4_9CHLO</name>
<evidence type="ECO:0000259" key="1">
    <source>
        <dbReference type="PROSITE" id="PS51925"/>
    </source>
</evidence>
<dbReference type="SMART" id="SM00151">
    <property type="entry name" value="SWIB"/>
    <property type="match status" value="1"/>
</dbReference>
<dbReference type="Pfam" id="PF02201">
    <property type="entry name" value="SWIB"/>
    <property type="match status" value="1"/>
</dbReference>
<dbReference type="InterPro" id="IPR003121">
    <property type="entry name" value="SWIB_MDM2_domain"/>
</dbReference>